<protein>
    <submittedName>
        <fullName evidence="2">Uncharacterized protein</fullName>
    </submittedName>
</protein>
<dbReference type="AlphaFoldDB" id="A0AAV6PWK7"/>
<gene>
    <name evidence="2" type="ORF">JOB18_035673</name>
</gene>
<evidence type="ECO:0000313" key="3">
    <source>
        <dbReference type="Proteomes" id="UP000693946"/>
    </source>
</evidence>
<keyword evidence="1" id="KW-0472">Membrane</keyword>
<comment type="caution">
    <text evidence="2">The sequence shown here is derived from an EMBL/GenBank/DDBJ whole genome shotgun (WGS) entry which is preliminary data.</text>
</comment>
<name>A0AAV6PWK7_SOLSE</name>
<sequence>MTVGAVLDSATTSKQHFFRALSSQRWTVTPVRASSVILCRLLFMCFVCVVVVVFLEAMQTSGRSLTTREEERASSLRDITAQGSQRGPWKCMRRLINTRCYYNDDDDDDAVGTLHRSGIYVQSFEIPRRKISTVNAAAEERRTILVVLRVNYTNELTGDSDTVSRLSVELVLIPLRSAADKDDKAALRGSVRRNRQQGKSSTRFLKASPPLWTKQFLCRHLNHGWRPFSETHNNDKLLFKNLSEHPRAVCSKRGADRNRCGTGEWEMMLLLEEEDEEEEEEEYEEECVQR</sequence>
<dbReference type="Proteomes" id="UP000693946">
    <property type="component" value="Linkage Group LG9"/>
</dbReference>
<dbReference type="EMBL" id="JAGKHQ010000021">
    <property type="protein sequence ID" value="KAG7475685.1"/>
    <property type="molecule type" value="Genomic_DNA"/>
</dbReference>
<feature type="transmembrane region" description="Helical" evidence="1">
    <location>
        <begin position="33"/>
        <end position="55"/>
    </location>
</feature>
<keyword evidence="3" id="KW-1185">Reference proteome</keyword>
<accession>A0AAV6PWK7</accession>
<organism evidence="2 3">
    <name type="scientific">Solea senegalensis</name>
    <name type="common">Senegalese sole</name>
    <dbReference type="NCBI Taxonomy" id="28829"/>
    <lineage>
        <taxon>Eukaryota</taxon>
        <taxon>Metazoa</taxon>
        <taxon>Chordata</taxon>
        <taxon>Craniata</taxon>
        <taxon>Vertebrata</taxon>
        <taxon>Euteleostomi</taxon>
        <taxon>Actinopterygii</taxon>
        <taxon>Neopterygii</taxon>
        <taxon>Teleostei</taxon>
        <taxon>Neoteleostei</taxon>
        <taxon>Acanthomorphata</taxon>
        <taxon>Carangaria</taxon>
        <taxon>Pleuronectiformes</taxon>
        <taxon>Pleuronectoidei</taxon>
        <taxon>Soleidae</taxon>
        <taxon>Solea</taxon>
    </lineage>
</organism>
<keyword evidence="1" id="KW-1133">Transmembrane helix</keyword>
<evidence type="ECO:0000256" key="1">
    <source>
        <dbReference type="SAM" id="Phobius"/>
    </source>
</evidence>
<evidence type="ECO:0000313" key="2">
    <source>
        <dbReference type="EMBL" id="KAG7475685.1"/>
    </source>
</evidence>
<proteinExistence type="predicted"/>
<reference evidence="2 3" key="1">
    <citation type="journal article" date="2021" name="Sci. Rep.">
        <title>Chromosome anchoring in Senegalese sole (Solea senegalensis) reveals sex-associated markers and genome rearrangements in flatfish.</title>
        <authorList>
            <person name="Guerrero-Cozar I."/>
            <person name="Gomez-Garrido J."/>
            <person name="Berbel C."/>
            <person name="Martinez-Blanch J.F."/>
            <person name="Alioto T."/>
            <person name="Claros M.G."/>
            <person name="Gagnaire P.A."/>
            <person name="Manchado M."/>
        </authorList>
    </citation>
    <scope>NUCLEOTIDE SEQUENCE [LARGE SCALE GENOMIC DNA]</scope>
    <source>
        <strain evidence="2">Sse05_10M</strain>
    </source>
</reference>
<keyword evidence="1" id="KW-0812">Transmembrane</keyword>